<keyword evidence="4" id="KW-1185">Reference proteome</keyword>
<dbReference type="GO" id="GO:0016209">
    <property type="term" value="F:antioxidant activity"/>
    <property type="evidence" value="ECO:0007669"/>
    <property type="project" value="InterPro"/>
</dbReference>
<dbReference type="AlphaFoldDB" id="A0A4Y6VAB5"/>
<dbReference type="KEGG" id="ntn:D5366_10140"/>
<organism evidence="3 4">
    <name type="scientific">Neokomagataea tanensis</name>
    <dbReference type="NCBI Taxonomy" id="661191"/>
    <lineage>
        <taxon>Bacteria</taxon>
        <taxon>Pseudomonadati</taxon>
        <taxon>Pseudomonadota</taxon>
        <taxon>Alphaproteobacteria</taxon>
        <taxon>Acetobacterales</taxon>
        <taxon>Acetobacteraceae</taxon>
        <taxon>Neokomagataea</taxon>
    </lineage>
</organism>
<dbReference type="Gene3D" id="3.40.30.10">
    <property type="entry name" value="Glutaredoxin"/>
    <property type="match status" value="1"/>
</dbReference>
<dbReference type="PROSITE" id="PS51352">
    <property type="entry name" value="THIOREDOXIN_2"/>
    <property type="match status" value="1"/>
</dbReference>
<reference evidence="3 4" key="1">
    <citation type="submission" date="2018-09" db="EMBL/GenBank/DDBJ databases">
        <title>The complete genome sequence of Neokomagataea tanensis NBRC 106556(T).</title>
        <authorList>
            <person name="Chua K.-O."/>
            <person name="See-Too W.-S."/>
            <person name="Hong K.-W."/>
            <person name="Yin W.-F."/>
            <person name="Chan K.-G."/>
        </authorList>
    </citation>
    <scope>NUCLEOTIDE SEQUENCE [LARGE SCALE GENOMIC DNA]</scope>
    <source>
        <strain evidence="4">AH13 \ NBRC 106556</strain>
    </source>
</reference>
<evidence type="ECO:0000256" key="1">
    <source>
        <dbReference type="SAM" id="Phobius"/>
    </source>
</evidence>
<dbReference type="Pfam" id="PF00578">
    <property type="entry name" value="AhpC-TSA"/>
    <property type="match status" value="1"/>
</dbReference>
<gene>
    <name evidence="3" type="ORF">D5366_10140</name>
</gene>
<dbReference type="InterPro" id="IPR036249">
    <property type="entry name" value="Thioredoxin-like_sf"/>
</dbReference>
<sequence>MMIFLIISTFALIIAVLVLAIMLLAMSRQIGILHERLAPIGPQNTIQGLSVGQAVPEITARHLDGSAITLAGTRAQARPSLIMVVGADCPVCKRTLPLVHEATQTRNIDLILLGDGEIEALRAMERSQNLPAPLVISQELLLLLQINRLPTLILLDPRGIIRALDVATTTSDIAALLDTITQLKKEAQHVSA</sequence>
<name>A0A4Y6VAB5_9PROT</name>
<keyword evidence="1" id="KW-0812">Transmembrane</keyword>
<evidence type="ECO:0000313" key="4">
    <source>
        <dbReference type="Proteomes" id="UP000317214"/>
    </source>
</evidence>
<dbReference type="RefSeq" id="WP_141493486.1">
    <property type="nucleotide sequence ID" value="NZ_CP032485.1"/>
</dbReference>
<evidence type="ECO:0000259" key="2">
    <source>
        <dbReference type="PROSITE" id="PS51352"/>
    </source>
</evidence>
<keyword evidence="1" id="KW-0472">Membrane</keyword>
<evidence type="ECO:0000313" key="3">
    <source>
        <dbReference type="EMBL" id="QDH25511.1"/>
    </source>
</evidence>
<proteinExistence type="predicted"/>
<accession>A0A4Y6VAB5</accession>
<dbReference type="GO" id="GO:0016491">
    <property type="term" value="F:oxidoreductase activity"/>
    <property type="evidence" value="ECO:0007669"/>
    <property type="project" value="InterPro"/>
</dbReference>
<dbReference type="InterPro" id="IPR000866">
    <property type="entry name" value="AhpC/TSA"/>
</dbReference>
<dbReference type="InterPro" id="IPR013766">
    <property type="entry name" value="Thioredoxin_domain"/>
</dbReference>
<keyword evidence="1" id="KW-1133">Transmembrane helix</keyword>
<dbReference type="Proteomes" id="UP000317214">
    <property type="component" value="Chromosome"/>
</dbReference>
<protein>
    <submittedName>
        <fullName evidence="3">Alkyl hydroperoxide reductase</fullName>
    </submittedName>
</protein>
<dbReference type="EMBL" id="CP032485">
    <property type="protein sequence ID" value="QDH25511.1"/>
    <property type="molecule type" value="Genomic_DNA"/>
</dbReference>
<dbReference type="SUPFAM" id="SSF52833">
    <property type="entry name" value="Thioredoxin-like"/>
    <property type="match status" value="1"/>
</dbReference>
<dbReference type="OrthoDB" id="462848at2"/>
<feature type="transmembrane region" description="Helical" evidence="1">
    <location>
        <begin position="6"/>
        <end position="26"/>
    </location>
</feature>
<feature type="domain" description="Thioredoxin" evidence="2">
    <location>
        <begin position="49"/>
        <end position="185"/>
    </location>
</feature>